<organism evidence="1 2">
    <name type="scientific">Gossypium australe</name>
    <dbReference type="NCBI Taxonomy" id="47621"/>
    <lineage>
        <taxon>Eukaryota</taxon>
        <taxon>Viridiplantae</taxon>
        <taxon>Streptophyta</taxon>
        <taxon>Embryophyta</taxon>
        <taxon>Tracheophyta</taxon>
        <taxon>Spermatophyta</taxon>
        <taxon>Magnoliopsida</taxon>
        <taxon>eudicotyledons</taxon>
        <taxon>Gunneridae</taxon>
        <taxon>Pentapetalae</taxon>
        <taxon>rosids</taxon>
        <taxon>malvids</taxon>
        <taxon>Malvales</taxon>
        <taxon>Malvaceae</taxon>
        <taxon>Malvoideae</taxon>
        <taxon>Gossypium</taxon>
    </lineage>
</organism>
<protein>
    <submittedName>
        <fullName evidence="1">Reverse transcriptase</fullName>
    </submittedName>
</protein>
<reference evidence="2" key="1">
    <citation type="journal article" date="2019" name="Plant Biotechnol. J.">
        <title>Genome sequencing of the Australian wild diploid species Gossypium australe highlights disease resistance and delayed gland morphogenesis.</title>
        <authorList>
            <person name="Cai Y."/>
            <person name="Cai X."/>
            <person name="Wang Q."/>
            <person name="Wang P."/>
            <person name="Zhang Y."/>
            <person name="Cai C."/>
            <person name="Xu Y."/>
            <person name="Wang K."/>
            <person name="Zhou Z."/>
            <person name="Wang C."/>
            <person name="Geng S."/>
            <person name="Li B."/>
            <person name="Dong Q."/>
            <person name="Hou Y."/>
            <person name="Wang H."/>
            <person name="Ai P."/>
            <person name="Liu Z."/>
            <person name="Yi F."/>
            <person name="Sun M."/>
            <person name="An G."/>
            <person name="Cheng J."/>
            <person name="Zhang Y."/>
            <person name="Shi Q."/>
            <person name="Xie Y."/>
            <person name="Shi X."/>
            <person name="Chang Y."/>
            <person name="Huang F."/>
            <person name="Chen Y."/>
            <person name="Hong S."/>
            <person name="Mi L."/>
            <person name="Sun Q."/>
            <person name="Zhang L."/>
            <person name="Zhou B."/>
            <person name="Peng R."/>
            <person name="Zhang X."/>
            <person name="Liu F."/>
        </authorList>
    </citation>
    <scope>NUCLEOTIDE SEQUENCE [LARGE SCALE GENOMIC DNA]</scope>
    <source>
        <strain evidence="2">cv. PA1801</strain>
    </source>
</reference>
<accession>A0A5B6X4H4</accession>
<dbReference type="GO" id="GO:0003964">
    <property type="term" value="F:RNA-directed DNA polymerase activity"/>
    <property type="evidence" value="ECO:0007669"/>
    <property type="project" value="UniProtKB-KW"/>
</dbReference>
<comment type="caution">
    <text evidence="1">The sequence shown here is derived from an EMBL/GenBank/DDBJ whole genome shotgun (WGS) entry which is preliminary data.</text>
</comment>
<dbReference type="AlphaFoldDB" id="A0A5B6X4H4"/>
<keyword evidence="1" id="KW-0548">Nucleotidyltransferase</keyword>
<proteinExistence type="predicted"/>
<dbReference type="Proteomes" id="UP000325315">
    <property type="component" value="Unassembled WGS sequence"/>
</dbReference>
<dbReference type="OrthoDB" id="682716at2759"/>
<evidence type="ECO:0000313" key="1">
    <source>
        <dbReference type="EMBL" id="KAA3489069.1"/>
    </source>
</evidence>
<sequence>MGFRDMNSFNIALLAKQDSNFLKSNLGNLPSLTWKSLWSTKGLLMKGLGWRIGNGQQVSIWEDSWVPGNDMLSGQRGMLGGFYAFHCLVAHLKILLSGMESQLGSIRYEVDIKPLHIMDRLKHMTDLNNFTSDFGI</sequence>
<name>A0A5B6X4H4_9ROSI</name>
<keyword evidence="2" id="KW-1185">Reference proteome</keyword>
<keyword evidence="1" id="KW-0808">Transferase</keyword>
<evidence type="ECO:0000313" key="2">
    <source>
        <dbReference type="Proteomes" id="UP000325315"/>
    </source>
</evidence>
<dbReference type="EMBL" id="SMMG02000001">
    <property type="protein sequence ID" value="KAA3489069.1"/>
    <property type="molecule type" value="Genomic_DNA"/>
</dbReference>
<gene>
    <name evidence="1" type="ORF">EPI10_032747</name>
</gene>
<keyword evidence="1" id="KW-0695">RNA-directed DNA polymerase</keyword>